<evidence type="ECO:0000313" key="4">
    <source>
        <dbReference type="EMBL" id="RYR04605.1"/>
    </source>
</evidence>
<proteinExistence type="predicted"/>
<dbReference type="Proteomes" id="UP000289738">
    <property type="component" value="Chromosome B06"/>
</dbReference>
<keyword evidence="1" id="KW-0479">Metal-binding</keyword>
<dbReference type="InterPro" id="IPR004332">
    <property type="entry name" value="Transposase_MuDR"/>
</dbReference>
<keyword evidence="1" id="KW-0863">Zinc-finger</keyword>
<feature type="compositionally biased region" description="Pro residues" evidence="2">
    <location>
        <begin position="963"/>
        <end position="985"/>
    </location>
</feature>
<keyword evidence="1" id="KW-0862">Zinc</keyword>
<dbReference type="GO" id="GO:0008270">
    <property type="term" value="F:zinc ion binding"/>
    <property type="evidence" value="ECO:0007669"/>
    <property type="project" value="UniProtKB-KW"/>
</dbReference>
<feature type="compositionally biased region" description="Low complexity" evidence="2">
    <location>
        <begin position="946"/>
        <end position="962"/>
    </location>
</feature>
<feature type="compositionally biased region" description="Low complexity" evidence="2">
    <location>
        <begin position="996"/>
        <end position="1022"/>
    </location>
</feature>
<protein>
    <recommendedName>
        <fullName evidence="3">CCHC-type domain-containing protein</fullName>
    </recommendedName>
</protein>
<feature type="region of interest" description="Disordered" evidence="2">
    <location>
        <begin position="140"/>
        <end position="255"/>
    </location>
</feature>
<evidence type="ECO:0000256" key="2">
    <source>
        <dbReference type="SAM" id="MobiDB-lite"/>
    </source>
</evidence>
<dbReference type="EMBL" id="SDMP01000016">
    <property type="protein sequence ID" value="RYR04605.1"/>
    <property type="molecule type" value="Genomic_DNA"/>
</dbReference>
<dbReference type="PANTHER" id="PTHR31973:SF187">
    <property type="entry name" value="MUTATOR TRANSPOSASE MUDRA PROTEIN"/>
    <property type="match status" value="1"/>
</dbReference>
<feature type="region of interest" description="Disordered" evidence="2">
    <location>
        <begin position="874"/>
        <end position="1030"/>
    </location>
</feature>
<evidence type="ECO:0000259" key="3">
    <source>
        <dbReference type="PROSITE" id="PS50158"/>
    </source>
</evidence>
<dbReference type="InterPro" id="IPR036875">
    <property type="entry name" value="Znf_CCHC_sf"/>
</dbReference>
<organism evidence="4 5">
    <name type="scientific">Arachis hypogaea</name>
    <name type="common">Peanut</name>
    <dbReference type="NCBI Taxonomy" id="3818"/>
    <lineage>
        <taxon>Eukaryota</taxon>
        <taxon>Viridiplantae</taxon>
        <taxon>Streptophyta</taxon>
        <taxon>Embryophyta</taxon>
        <taxon>Tracheophyta</taxon>
        <taxon>Spermatophyta</taxon>
        <taxon>Magnoliopsida</taxon>
        <taxon>eudicotyledons</taxon>
        <taxon>Gunneridae</taxon>
        <taxon>Pentapetalae</taxon>
        <taxon>rosids</taxon>
        <taxon>fabids</taxon>
        <taxon>Fabales</taxon>
        <taxon>Fabaceae</taxon>
        <taxon>Papilionoideae</taxon>
        <taxon>50 kb inversion clade</taxon>
        <taxon>dalbergioids sensu lato</taxon>
        <taxon>Dalbergieae</taxon>
        <taxon>Pterocarpus clade</taxon>
        <taxon>Arachis</taxon>
    </lineage>
</organism>
<feature type="compositionally biased region" description="Acidic residues" evidence="2">
    <location>
        <begin position="147"/>
        <end position="173"/>
    </location>
</feature>
<reference evidence="4 5" key="1">
    <citation type="submission" date="2019-01" db="EMBL/GenBank/DDBJ databases">
        <title>Sequencing of cultivated peanut Arachis hypogaea provides insights into genome evolution and oil improvement.</title>
        <authorList>
            <person name="Chen X."/>
        </authorList>
    </citation>
    <scope>NUCLEOTIDE SEQUENCE [LARGE SCALE GENOMIC DNA]</scope>
    <source>
        <strain evidence="5">cv. Fuhuasheng</strain>
        <tissue evidence="4">Leaves</tissue>
    </source>
</reference>
<feature type="domain" description="CCHC-type" evidence="3">
    <location>
        <begin position="863"/>
        <end position="878"/>
    </location>
</feature>
<dbReference type="AlphaFoldDB" id="A0A444YRQ9"/>
<dbReference type="STRING" id="3818.A0A444YRQ9"/>
<feature type="compositionally biased region" description="Low complexity" evidence="2">
    <location>
        <begin position="901"/>
        <end position="923"/>
    </location>
</feature>
<gene>
    <name evidence="4" type="ORF">Ahy_B06g084376</name>
</gene>
<dbReference type="PANTHER" id="PTHR31973">
    <property type="entry name" value="POLYPROTEIN, PUTATIVE-RELATED"/>
    <property type="match status" value="1"/>
</dbReference>
<dbReference type="InterPro" id="IPR058594">
    <property type="entry name" value="PB1-like_dom_pln"/>
</dbReference>
<comment type="caution">
    <text evidence="4">The sequence shown here is derived from an EMBL/GenBank/DDBJ whole genome shotgun (WGS) entry which is preliminary data.</text>
</comment>
<dbReference type="Pfam" id="PF03108">
    <property type="entry name" value="DBD_Tnp_Mut"/>
    <property type="match status" value="1"/>
</dbReference>
<accession>A0A444YRQ9</accession>
<evidence type="ECO:0000256" key="1">
    <source>
        <dbReference type="PROSITE-ProRule" id="PRU00047"/>
    </source>
</evidence>
<dbReference type="InterPro" id="IPR001878">
    <property type="entry name" value="Znf_CCHC"/>
</dbReference>
<dbReference type="Pfam" id="PF26130">
    <property type="entry name" value="PB1-like"/>
    <property type="match status" value="1"/>
</dbReference>
<dbReference type="PROSITE" id="PS50158">
    <property type="entry name" value="ZF_CCHC"/>
    <property type="match status" value="1"/>
</dbReference>
<name>A0A444YRQ9_ARAHY</name>
<feature type="compositionally biased region" description="Acidic residues" evidence="2">
    <location>
        <begin position="244"/>
        <end position="255"/>
    </location>
</feature>
<dbReference type="GO" id="GO:0003676">
    <property type="term" value="F:nucleic acid binding"/>
    <property type="evidence" value="ECO:0007669"/>
    <property type="project" value="InterPro"/>
</dbReference>
<keyword evidence="5" id="KW-1185">Reference proteome</keyword>
<sequence>MLLHSYFSEIPFAGGFGVSGITAVVVGVASSSSIEIHHGGKFVDSGQRLEYLGGMVVEDLHFEVDEWSLQEIVSQLKQLGYKGFARVWYKEPGMDLKSGLRELKSDGDAMRMARSLVSNSCKHCEVYVVDGARESNGIEITSTDADYVPEEGEDSADDDGLLEVEVDAESEPSTEEKVFDDSADDGDHDDQFGFEVEDNDPPSNAFGGFTGPLNDERTAATGTAEGDEGLREGDEQLGSLSDGYETDDIDSYEGDSDDMIKKRRFPKYNEAEMNREYEFQVGLEFKSLSQFKEAIKEHALLNGRDIRFQKNDKVRCRVVCKGRKGKCKWVCFASKVGGSDCFRIKTLNGKHTCGRNYSGRHASSSWISKKIANNISRGEEMKVATVIQTIQDKYMANISVGKAYWARRKAREEVHGRAIQQYAKLRDYCVEILRANPGSSLTILVDRPSLTHQSRFMRMYMCLDAVKKGFLAGCRPIIGVDGCYLKGDHGQDPNDNYFPIAVAAVEAETKESWGWFLEMLLNDIGESRKWVFMSDQQKSAMLMMIYATGGFEHLPDYVVYIVFWTESIKQGLMQIFQEALPTLEHRLCLRHLYANCKKVYGGGTVLRDLILSIAKATYVEEWERRMNQLKELNRDCYEKLFALNPKLWTKSHFTFLAKSDMLMNNISEAFNGRILEARDKPILTMFEWIKCYLMTRFAEKKKKAERYEGTLLPKPKKRLDIIAVRAMEWQAKWAGDLKFEVHHKNRMIMERFVVDLMAGRYSCRFWGLCGMPCPHACCAIFEKGDNPEDYCSNYYSKAAYLATYGQSISPINGENMWPKIQCDTIIPPIFRVKPGRPRMVRIREPDENRSQTKYRRSETSVTCSNCGQYGHNRRLCPNPIVTAPEGTRGSDAATGAGGVDSAANEPAAANEENGSAAAATARSRMVKGRGRGRAAGGMARGRGRGRAAPTTTASSPSNTPAPTSQPPHTPAPPSQPPHTPVPPSQPTNTHAPPSQPTTLPTPASLPTTLPTPASLPTAPASQHFPNTKIFGVRRSGRLKIGVRKATNQPPEHVDLTLD</sequence>
<dbReference type="SUPFAM" id="SSF57756">
    <property type="entry name" value="Retrovirus zinc finger-like domains"/>
    <property type="match status" value="1"/>
</dbReference>
<evidence type="ECO:0000313" key="5">
    <source>
        <dbReference type="Proteomes" id="UP000289738"/>
    </source>
</evidence>